<dbReference type="InterPro" id="IPR036420">
    <property type="entry name" value="BRCT_dom_sf"/>
</dbReference>
<evidence type="ECO:0000313" key="4">
    <source>
        <dbReference type="EMBL" id="KFH48476.1"/>
    </source>
</evidence>
<dbReference type="InterPro" id="IPR059215">
    <property type="entry name" value="BRCT2_TopBP1-like"/>
</dbReference>
<keyword evidence="1" id="KW-0677">Repeat</keyword>
<feature type="domain" description="BRCT" evidence="3">
    <location>
        <begin position="15"/>
        <end position="88"/>
    </location>
</feature>
<feature type="compositionally biased region" description="Basic and acidic residues" evidence="2">
    <location>
        <begin position="283"/>
        <end position="295"/>
    </location>
</feature>
<dbReference type="Proteomes" id="UP000029964">
    <property type="component" value="Unassembled WGS sequence"/>
</dbReference>
<accession>A0A086TGJ4</accession>
<dbReference type="PANTHER" id="PTHR13561">
    <property type="entry name" value="DNA REPLICATION REGULATOR DPB11-RELATED"/>
    <property type="match status" value="1"/>
</dbReference>
<feature type="region of interest" description="Disordered" evidence="2">
    <location>
        <begin position="228"/>
        <end position="251"/>
    </location>
</feature>
<dbReference type="AlphaFoldDB" id="A0A086TGJ4"/>
<dbReference type="PANTHER" id="PTHR13561:SF20">
    <property type="entry name" value="DNA TOPOISOMERASE 2-BINDING PROTEIN 1"/>
    <property type="match status" value="1"/>
</dbReference>
<dbReference type="HOGENOM" id="CLU_009893_0_0_1"/>
<dbReference type="Pfam" id="PF00533">
    <property type="entry name" value="BRCT"/>
    <property type="match status" value="1"/>
</dbReference>
<comment type="caution">
    <text evidence="4">The sequence shown here is derived from an EMBL/GenBank/DDBJ whole genome shotgun (WGS) entry which is preliminary data.</text>
</comment>
<protein>
    <submittedName>
        <fullName evidence="4">S-M checkpoint control protein-like protein</fullName>
    </submittedName>
</protein>
<dbReference type="CDD" id="cd18433">
    <property type="entry name" value="BRCT_Rad4_rpt3"/>
    <property type="match status" value="1"/>
</dbReference>
<feature type="region of interest" description="Disordered" evidence="2">
    <location>
        <begin position="589"/>
        <end position="645"/>
    </location>
</feature>
<evidence type="ECO:0000259" key="3">
    <source>
        <dbReference type="PROSITE" id="PS50172"/>
    </source>
</evidence>
<feature type="compositionally biased region" description="Basic and acidic residues" evidence="2">
    <location>
        <begin position="629"/>
        <end position="638"/>
    </location>
</feature>
<feature type="domain" description="BRCT" evidence="3">
    <location>
        <begin position="418"/>
        <end position="504"/>
    </location>
</feature>
<feature type="region of interest" description="Disordered" evidence="2">
    <location>
        <begin position="514"/>
        <end position="548"/>
    </location>
</feature>
<reference evidence="5" key="1">
    <citation type="journal article" date="2014" name="Genome Announc.">
        <title>Genome sequence and annotation of Acremonium chrysogenum, producer of the beta-lactam antibiotic cephalosporin C.</title>
        <authorList>
            <person name="Terfehr D."/>
            <person name="Dahlmann T.A."/>
            <person name="Specht T."/>
            <person name="Zadra I."/>
            <person name="Kuernsteiner H."/>
            <person name="Kueck U."/>
        </authorList>
    </citation>
    <scope>NUCLEOTIDE SEQUENCE [LARGE SCALE GENOMIC DNA]</scope>
    <source>
        <strain evidence="5">ATCC 11550 / CBS 779.69 / DSM 880 / IAM 14645 / JCM 23072 / IMI 49137</strain>
    </source>
</reference>
<dbReference type="GO" id="GO:0006270">
    <property type="term" value="P:DNA replication initiation"/>
    <property type="evidence" value="ECO:0007669"/>
    <property type="project" value="TreeGrafter"/>
</dbReference>
<feature type="region of interest" description="Disordered" evidence="2">
    <location>
        <begin position="666"/>
        <end position="731"/>
    </location>
</feature>
<name>A0A086TGJ4_HAPC1</name>
<dbReference type="CDD" id="cd17731">
    <property type="entry name" value="BRCT_TopBP1_rpt2_like"/>
    <property type="match status" value="1"/>
</dbReference>
<dbReference type="STRING" id="857340.A0A086TGJ4"/>
<dbReference type="Pfam" id="PF12738">
    <property type="entry name" value="PTCB-BRCT"/>
    <property type="match status" value="2"/>
</dbReference>
<feature type="compositionally biased region" description="Polar residues" evidence="2">
    <location>
        <begin position="692"/>
        <end position="707"/>
    </location>
</feature>
<feature type="domain" description="BRCT" evidence="3">
    <location>
        <begin position="134"/>
        <end position="213"/>
    </location>
</feature>
<dbReference type="SUPFAM" id="SSF52113">
    <property type="entry name" value="BRCT domain"/>
    <property type="match status" value="4"/>
</dbReference>
<evidence type="ECO:0000256" key="1">
    <source>
        <dbReference type="ARBA" id="ARBA00022737"/>
    </source>
</evidence>
<dbReference type="InterPro" id="IPR001357">
    <property type="entry name" value="BRCT_dom"/>
</dbReference>
<feature type="compositionally biased region" description="Low complexity" evidence="2">
    <location>
        <begin position="614"/>
        <end position="627"/>
    </location>
</feature>
<dbReference type="EMBL" id="JPKY01000003">
    <property type="protein sequence ID" value="KFH48476.1"/>
    <property type="molecule type" value="Genomic_DNA"/>
</dbReference>
<evidence type="ECO:0000313" key="5">
    <source>
        <dbReference type="Proteomes" id="UP000029964"/>
    </source>
</evidence>
<feature type="domain" description="BRCT" evidence="3">
    <location>
        <begin position="310"/>
        <end position="405"/>
    </location>
</feature>
<gene>
    <name evidence="4" type="ORF">ACRE_007240</name>
</gene>
<organism evidence="4 5">
    <name type="scientific">Hapsidospora chrysogenum (strain ATCC 11550 / CBS 779.69 / DSM 880 / IAM 14645 / JCM 23072 / IMI 49137)</name>
    <name type="common">Acremonium chrysogenum</name>
    <dbReference type="NCBI Taxonomy" id="857340"/>
    <lineage>
        <taxon>Eukaryota</taxon>
        <taxon>Fungi</taxon>
        <taxon>Dikarya</taxon>
        <taxon>Ascomycota</taxon>
        <taxon>Pezizomycotina</taxon>
        <taxon>Sordariomycetes</taxon>
        <taxon>Hypocreomycetidae</taxon>
        <taxon>Hypocreales</taxon>
        <taxon>Bionectriaceae</taxon>
        <taxon>Hapsidospora</taxon>
    </lineage>
</organism>
<dbReference type="GO" id="GO:0007095">
    <property type="term" value="P:mitotic G2 DNA damage checkpoint signaling"/>
    <property type="evidence" value="ECO:0007669"/>
    <property type="project" value="TreeGrafter"/>
</dbReference>
<keyword evidence="5" id="KW-1185">Reference proteome</keyword>
<sequence length="780" mass="86226">MTAPTQLGDEHFSVDPSEPFKGVVVCCTNIPTQTRTEIAQKVVDLGGIHKYDLTPDATHLIVGDYDTPKYRHVARERPDIRAMDAAWIDAVSKLWMNDEPIDFLALEKEHQLKAFETRGSIPTPENDLAARHALLICLTGFGTQRDEIAQKIVAHGGRHTDDLTRRCTHLVVHKPEGKKFTAAKSWGIRTVTLDWLDQSAARGMILEEAKFDPLLPPEEQGVGAWIKKDPQRRSLGKRSRSMMHGVAQDGTRKLRKTASMKLNSQRNNIWGDILQRSNSREYSFAKEHSPEEPKQKTPGQQDVAQPAAQGEQGIFADCIFHIHGFTDQRTAILSQAIKPLDGQIASTLYEAANHTATHRFLIVPQTSLPETHPSIDHETVHIVTEFYVEKCLHHRKFFAPSDHSVLGRPFPLFPIPGFAELTICTAAFTGIELSQVVRSITQLGARFEGQFRRTTSMLVCRSLESMRKDKLRAALAWGVPVVSADWLWECISTGYNVPVDDFIFPEVKGKLKEGMSSTGGATLEKKSSTRHIQRTYSEPVPKPLKPAVSKTSTMFGVDTTAFEHDSAASGVRLKAEPLREESAISADFQTARTQQGPTAIGPPLTELSSASLNKSPSPTKPAPTTLPRTRSDTTHNRQEDEESQRLAAKVVERQALTSKLTTLLDTAGSAVEEETPPQQAPRPRKRQILGRATSNVSACSSASIPCPTNNNDTTGNTEEEKPPQSTQIGYHDPEAQGHKAALMDRMMGGSGDVEKTKTVRGVSADMDMIDLVPRRRLRGR</sequence>
<proteinExistence type="predicted"/>
<dbReference type="PROSITE" id="PS50172">
    <property type="entry name" value="BRCT"/>
    <property type="match status" value="4"/>
</dbReference>
<feature type="region of interest" description="Disordered" evidence="2">
    <location>
        <begin position="281"/>
        <end position="308"/>
    </location>
</feature>
<dbReference type="SMART" id="SM00292">
    <property type="entry name" value="BRCT"/>
    <property type="match status" value="4"/>
</dbReference>
<dbReference type="GO" id="GO:0033314">
    <property type="term" value="P:mitotic DNA replication checkpoint signaling"/>
    <property type="evidence" value="ECO:0007669"/>
    <property type="project" value="TreeGrafter"/>
</dbReference>
<dbReference type="Gene3D" id="3.40.50.10190">
    <property type="entry name" value="BRCT domain"/>
    <property type="match status" value="4"/>
</dbReference>
<dbReference type="OrthoDB" id="251770at2759"/>
<evidence type="ECO:0000256" key="2">
    <source>
        <dbReference type="SAM" id="MobiDB-lite"/>
    </source>
</evidence>